<sequence length="404" mass="44891">MRLRPRSSLAEHWFLLFLSLYIASFYVNGYLAHPQRKPSTPPPQHEDYRLSVSDPSLPYGLADQHRATHRPQQSLNYLVNYTNLDLCFVSSDAITGHAGMPPCRTIKSLVESISSGGRVGIDAPYVPRDCAMWWYTTDELCAVMARYSLVFFIGDESLANVFGGLLSLLREDAHLGAVLAQRFDHERLMTSCACDSAYLDSDIACVQSRPTSVREIYDLDRTQIKCRTPGLAPFVDAQFVSLDGFPPAEDDVRRLQHQLVRLVARDSKPVAFVYSHGGARTNPKGFNPDETAAWLSHVRDAVRATIPRVVAVREVFLTAGATGPQVPDQMLFTHGLQAAQRFESDLRARAERVGFDVIGTWNATVQTRFAADGVHNRVPVNLLKATMVVNWLDLAEPAYLSGGL</sequence>
<organism evidence="2 3">
    <name type="scientific">Myxozyma melibiosi</name>
    <dbReference type="NCBI Taxonomy" id="54550"/>
    <lineage>
        <taxon>Eukaryota</taxon>
        <taxon>Fungi</taxon>
        <taxon>Dikarya</taxon>
        <taxon>Ascomycota</taxon>
        <taxon>Saccharomycotina</taxon>
        <taxon>Lipomycetes</taxon>
        <taxon>Lipomycetales</taxon>
        <taxon>Lipomycetaceae</taxon>
        <taxon>Myxozyma</taxon>
    </lineage>
</organism>
<feature type="transmembrane region" description="Helical" evidence="1">
    <location>
        <begin position="12"/>
        <end position="31"/>
    </location>
</feature>
<name>A0ABR1F3P5_9ASCO</name>
<reference evidence="2 3" key="1">
    <citation type="submission" date="2024-03" db="EMBL/GenBank/DDBJ databases">
        <title>Genome-scale model development and genomic sequencing of the oleaginous clade Lipomyces.</title>
        <authorList>
            <consortium name="Lawrence Berkeley National Laboratory"/>
            <person name="Czajka J.J."/>
            <person name="Han Y."/>
            <person name="Kim J."/>
            <person name="Mondo S.J."/>
            <person name="Hofstad B.A."/>
            <person name="Robles A."/>
            <person name="Haridas S."/>
            <person name="Riley R."/>
            <person name="LaButti K."/>
            <person name="Pangilinan J."/>
            <person name="Andreopoulos W."/>
            <person name="Lipzen A."/>
            <person name="Yan J."/>
            <person name="Wang M."/>
            <person name="Ng V."/>
            <person name="Grigoriev I.V."/>
            <person name="Spatafora J.W."/>
            <person name="Magnuson J.K."/>
            <person name="Baker S.E."/>
            <person name="Pomraning K.R."/>
        </authorList>
    </citation>
    <scope>NUCLEOTIDE SEQUENCE [LARGE SCALE GENOMIC DNA]</scope>
    <source>
        <strain evidence="2 3">Phaff 52-87</strain>
    </source>
</reference>
<proteinExistence type="predicted"/>
<accession>A0ABR1F3P5</accession>
<keyword evidence="3" id="KW-1185">Reference proteome</keyword>
<evidence type="ECO:0000256" key="1">
    <source>
        <dbReference type="SAM" id="Phobius"/>
    </source>
</evidence>
<comment type="caution">
    <text evidence="2">The sequence shown here is derived from an EMBL/GenBank/DDBJ whole genome shotgun (WGS) entry which is preliminary data.</text>
</comment>
<dbReference type="EMBL" id="JBBJBU010000008">
    <property type="protein sequence ID" value="KAK7204465.1"/>
    <property type="molecule type" value="Genomic_DNA"/>
</dbReference>
<evidence type="ECO:0000313" key="3">
    <source>
        <dbReference type="Proteomes" id="UP001498771"/>
    </source>
</evidence>
<keyword evidence="1" id="KW-0472">Membrane</keyword>
<keyword evidence="1" id="KW-0812">Transmembrane</keyword>
<dbReference type="Proteomes" id="UP001498771">
    <property type="component" value="Unassembled WGS sequence"/>
</dbReference>
<evidence type="ECO:0000313" key="2">
    <source>
        <dbReference type="EMBL" id="KAK7204465.1"/>
    </source>
</evidence>
<dbReference type="RefSeq" id="XP_064767498.1">
    <property type="nucleotide sequence ID" value="XM_064913031.1"/>
</dbReference>
<dbReference type="GeneID" id="90038543"/>
<keyword evidence="1" id="KW-1133">Transmembrane helix</keyword>
<protein>
    <submittedName>
        <fullName evidence="2">Uncharacterized protein</fullName>
    </submittedName>
</protein>
<gene>
    <name evidence="2" type="ORF">BZA70DRAFT_280810</name>
</gene>